<dbReference type="EMBL" id="JAPDMZ010000095">
    <property type="protein sequence ID" value="KAK0550332.1"/>
    <property type="molecule type" value="Genomic_DNA"/>
</dbReference>
<feature type="region of interest" description="Disordered" evidence="1">
    <location>
        <begin position="172"/>
        <end position="387"/>
    </location>
</feature>
<comment type="caution">
    <text evidence="2">The sequence shown here is derived from an EMBL/GenBank/DDBJ whole genome shotgun (WGS) entry which is preliminary data.</text>
</comment>
<sequence>MLRSRSKPRDLDRQRAEACKMPPAPDSPGKPRLSGGTPSLSERIAALQRRNVSGPSTSTTVSPSSSSQGNTSGSSLLAPPSGGGGAASAVKDRIARLQSRGDGESPLIPRSSFGAPAPNPDVASHAVRQFPGAGGSQAGLRPQLTGAAWLNGMPAANSAALRPQQTGGMWGNQYYGAHAAHPLPRRGPSPTTPSRQVSNPIIHGDAPDAFAELDREAELARMKEAAAAESSEYSPTSPSKATSPRSDGNLPSLPSAPDSSPALPASPPDDKATADGPTSTSSALPELPEAPTETPQVKVEPSPAPPANGQSHEIEIGVRAPEDPGAQRKLENALVSSTSSLRLEPITPTSPSATQGRKTSSGSSGSYVNNPLYTDITDNDDQLLGGGQAFGTLTVLKRSRTGSSSVSDGAHGVGKAALDSMLMDGSDSEEGSQHAEPQSPSQSQRYKRQGSAALDASSILASPKAYKSRNGEPGGSVSVDSVANGSPISRGTSRTATRDDHLQSPVRKGSVGTSGFPPSSPPSLMNAASAISGLPASDSMDSAFTITSNPRTIHESPDRVAEVRRASASTASSASMSQSTNTDGAVSRVSIPRRSASVASSTVSAGSSGGRRAMPAEPPILESAGNGNNGYGNGERASSTTAASSASAAASRAREAIALARSKSQGGRLAKPPPPGRTLTAAELDASDDDYEPGWASIISRK</sequence>
<feature type="compositionally biased region" description="Basic and acidic residues" evidence="1">
    <location>
        <begin position="552"/>
        <end position="565"/>
    </location>
</feature>
<accession>A0AAN6JRT5</accession>
<feature type="compositionally biased region" description="Low complexity" evidence="1">
    <location>
        <begin position="283"/>
        <end position="295"/>
    </location>
</feature>
<name>A0AAN6JRT5_9BASI</name>
<feature type="compositionally biased region" description="Basic and acidic residues" evidence="1">
    <location>
        <begin position="7"/>
        <end position="18"/>
    </location>
</feature>
<feature type="compositionally biased region" description="Basic and acidic residues" evidence="1">
    <location>
        <begin position="212"/>
        <end position="226"/>
    </location>
</feature>
<feature type="compositionally biased region" description="Basic and acidic residues" evidence="1">
    <location>
        <begin position="90"/>
        <end position="103"/>
    </location>
</feature>
<feature type="compositionally biased region" description="Low complexity" evidence="1">
    <location>
        <begin position="51"/>
        <end position="80"/>
    </location>
</feature>
<feature type="compositionally biased region" description="Low complexity" evidence="1">
    <location>
        <begin position="227"/>
        <end position="241"/>
    </location>
</feature>
<evidence type="ECO:0000313" key="3">
    <source>
        <dbReference type="Proteomes" id="UP001176517"/>
    </source>
</evidence>
<feature type="compositionally biased region" description="Polar residues" evidence="1">
    <location>
        <begin position="334"/>
        <end position="372"/>
    </location>
</feature>
<feature type="region of interest" description="Disordered" evidence="1">
    <location>
        <begin position="1"/>
        <end position="140"/>
    </location>
</feature>
<organism evidence="2 3">
    <name type="scientific">Tilletia horrida</name>
    <dbReference type="NCBI Taxonomy" id="155126"/>
    <lineage>
        <taxon>Eukaryota</taxon>
        <taxon>Fungi</taxon>
        <taxon>Dikarya</taxon>
        <taxon>Basidiomycota</taxon>
        <taxon>Ustilaginomycotina</taxon>
        <taxon>Exobasidiomycetes</taxon>
        <taxon>Tilletiales</taxon>
        <taxon>Tilletiaceae</taxon>
        <taxon>Tilletia</taxon>
    </lineage>
</organism>
<evidence type="ECO:0000256" key="1">
    <source>
        <dbReference type="SAM" id="MobiDB-lite"/>
    </source>
</evidence>
<keyword evidence="3" id="KW-1185">Reference proteome</keyword>
<feature type="region of interest" description="Disordered" evidence="1">
    <location>
        <begin position="399"/>
        <end position="702"/>
    </location>
</feature>
<protein>
    <submittedName>
        <fullName evidence="2">Uncharacterized protein</fullName>
    </submittedName>
</protein>
<feature type="compositionally biased region" description="Low complexity" evidence="1">
    <location>
        <begin position="250"/>
        <end position="263"/>
    </location>
</feature>
<dbReference type="Proteomes" id="UP001176517">
    <property type="component" value="Unassembled WGS sequence"/>
</dbReference>
<feature type="compositionally biased region" description="Polar residues" evidence="1">
    <location>
        <begin position="478"/>
        <end position="495"/>
    </location>
</feature>
<feature type="compositionally biased region" description="Low complexity" evidence="1">
    <location>
        <begin position="634"/>
        <end position="662"/>
    </location>
</feature>
<evidence type="ECO:0000313" key="2">
    <source>
        <dbReference type="EMBL" id="KAK0550332.1"/>
    </source>
</evidence>
<feature type="compositionally biased region" description="Low complexity" evidence="1">
    <location>
        <begin position="566"/>
        <end position="579"/>
    </location>
</feature>
<reference evidence="2" key="1">
    <citation type="journal article" date="2023" name="PhytoFront">
        <title>Draft Genome Resources of Seven Strains of Tilletia horrida, Causal Agent of Kernel Smut of Rice.</title>
        <authorList>
            <person name="Khanal S."/>
            <person name="Antony Babu S."/>
            <person name="Zhou X.G."/>
        </authorList>
    </citation>
    <scope>NUCLEOTIDE SEQUENCE</scope>
    <source>
        <strain evidence="2">TX6</strain>
    </source>
</reference>
<gene>
    <name evidence="2" type="ORF">OC846_003717</name>
</gene>
<dbReference type="AlphaFoldDB" id="A0AAN6JRT5"/>
<feature type="compositionally biased region" description="Polar residues" evidence="1">
    <location>
        <begin position="539"/>
        <end position="551"/>
    </location>
</feature>
<proteinExistence type="predicted"/>
<feature type="compositionally biased region" description="Low complexity" evidence="1">
    <location>
        <begin position="451"/>
        <end position="462"/>
    </location>
</feature>
<feature type="compositionally biased region" description="Low complexity" evidence="1">
    <location>
        <begin position="593"/>
        <end position="613"/>
    </location>
</feature>
<feature type="compositionally biased region" description="Polar residues" evidence="1">
    <location>
        <begin position="435"/>
        <end position="444"/>
    </location>
</feature>
<feature type="compositionally biased region" description="Basic and acidic residues" evidence="1">
    <location>
        <begin position="312"/>
        <end position="331"/>
    </location>
</feature>